<protein>
    <recommendedName>
        <fullName evidence="7">Flagellar L-ring protein</fullName>
    </recommendedName>
    <alternativeName>
        <fullName evidence="7">Basal body L-ring protein</fullName>
    </alternativeName>
</protein>
<comment type="caution">
    <text evidence="9">The sequence shown here is derived from an EMBL/GenBank/DDBJ whole genome shotgun (WGS) entry which is preliminary data.</text>
</comment>
<evidence type="ECO:0000313" key="10">
    <source>
        <dbReference type="Proteomes" id="UP001500235"/>
    </source>
</evidence>
<proteinExistence type="inferred from homology"/>
<dbReference type="PANTHER" id="PTHR34933">
    <property type="entry name" value="FLAGELLAR L-RING PROTEIN"/>
    <property type="match status" value="1"/>
</dbReference>
<dbReference type="EMBL" id="BAABBQ010000001">
    <property type="protein sequence ID" value="GAA4009841.1"/>
    <property type="molecule type" value="Genomic_DNA"/>
</dbReference>
<keyword evidence="5 7" id="KW-0975">Bacterial flagellum</keyword>
<dbReference type="InterPro" id="IPR000527">
    <property type="entry name" value="Flag_Lring"/>
</dbReference>
<comment type="subunit">
    <text evidence="7">The basal body constitutes a major portion of the flagellar organelle and consists of four rings (L,P,S, and M) mounted on a central rod.</text>
</comment>
<organism evidence="9 10">
    <name type="scientific">Sphingomonas swuensis</name>
    <dbReference type="NCBI Taxonomy" id="977800"/>
    <lineage>
        <taxon>Bacteria</taxon>
        <taxon>Pseudomonadati</taxon>
        <taxon>Pseudomonadota</taxon>
        <taxon>Alphaproteobacteria</taxon>
        <taxon>Sphingomonadales</taxon>
        <taxon>Sphingomonadaceae</taxon>
        <taxon>Sphingomonas</taxon>
    </lineage>
</organism>
<evidence type="ECO:0000256" key="1">
    <source>
        <dbReference type="ARBA" id="ARBA00002591"/>
    </source>
</evidence>
<accession>A0ABP7SC87</accession>
<evidence type="ECO:0000256" key="6">
    <source>
        <dbReference type="ARBA" id="ARBA00023237"/>
    </source>
</evidence>
<comment type="similarity">
    <text evidence="2 7">Belongs to the FlgH family.</text>
</comment>
<keyword evidence="4 7" id="KW-0472">Membrane</keyword>
<feature type="signal peptide" evidence="8">
    <location>
        <begin position="1"/>
        <end position="21"/>
    </location>
</feature>
<keyword evidence="9" id="KW-0966">Cell projection</keyword>
<comment type="subcellular location">
    <subcellularLocation>
        <location evidence="7">Cell outer membrane</location>
        <topology evidence="7">Lipid-anchor</topology>
    </subcellularLocation>
    <subcellularLocation>
        <location evidence="7">Bacterial flagellum basal body</location>
    </subcellularLocation>
</comment>
<evidence type="ECO:0000256" key="2">
    <source>
        <dbReference type="ARBA" id="ARBA00006929"/>
    </source>
</evidence>
<comment type="function">
    <text evidence="1 7">Assembles around the rod to form the L-ring and probably protects the motor/basal body from shearing forces during rotation.</text>
</comment>
<evidence type="ECO:0000256" key="5">
    <source>
        <dbReference type="ARBA" id="ARBA00023143"/>
    </source>
</evidence>
<dbReference type="Proteomes" id="UP001500235">
    <property type="component" value="Unassembled WGS sequence"/>
</dbReference>
<dbReference type="NCBIfam" id="NF001305">
    <property type="entry name" value="PRK00249.1-5"/>
    <property type="match status" value="1"/>
</dbReference>
<evidence type="ECO:0000256" key="7">
    <source>
        <dbReference type="HAMAP-Rule" id="MF_00415"/>
    </source>
</evidence>
<evidence type="ECO:0000256" key="3">
    <source>
        <dbReference type="ARBA" id="ARBA00022729"/>
    </source>
</evidence>
<feature type="chain" id="PRO_5045668463" description="Flagellar L-ring protein" evidence="8">
    <location>
        <begin position="22"/>
        <end position="243"/>
    </location>
</feature>
<dbReference type="RefSeq" id="WP_344705691.1">
    <property type="nucleotide sequence ID" value="NZ_BAABBQ010000001.1"/>
</dbReference>
<keyword evidence="9" id="KW-0282">Flagellum</keyword>
<keyword evidence="3 7" id="KW-0732">Signal</keyword>
<dbReference type="Pfam" id="PF02107">
    <property type="entry name" value="FlgH"/>
    <property type="match status" value="1"/>
</dbReference>
<dbReference type="PROSITE" id="PS51257">
    <property type="entry name" value="PROKAR_LIPOPROTEIN"/>
    <property type="match status" value="1"/>
</dbReference>
<evidence type="ECO:0000313" key="9">
    <source>
        <dbReference type="EMBL" id="GAA4009841.1"/>
    </source>
</evidence>
<gene>
    <name evidence="7 9" type="primary">flgH</name>
    <name evidence="9" type="ORF">GCM10022280_03630</name>
</gene>
<keyword evidence="10" id="KW-1185">Reference proteome</keyword>
<keyword evidence="7" id="KW-0449">Lipoprotein</keyword>
<evidence type="ECO:0000256" key="8">
    <source>
        <dbReference type="SAM" id="SignalP"/>
    </source>
</evidence>
<reference evidence="10" key="1">
    <citation type="journal article" date="2019" name="Int. J. Syst. Evol. Microbiol.">
        <title>The Global Catalogue of Microorganisms (GCM) 10K type strain sequencing project: providing services to taxonomists for standard genome sequencing and annotation.</title>
        <authorList>
            <consortium name="The Broad Institute Genomics Platform"/>
            <consortium name="The Broad Institute Genome Sequencing Center for Infectious Disease"/>
            <person name="Wu L."/>
            <person name="Ma J."/>
        </authorList>
    </citation>
    <scope>NUCLEOTIDE SEQUENCE [LARGE SCALE GENOMIC DNA]</scope>
    <source>
        <strain evidence="10">JCM 17563</strain>
    </source>
</reference>
<dbReference type="HAMAP" id="MF_00415">
    <property type="entry name" value="FlgH"/>
    <property type="match status" value="1"/>
</dbReference>
<dbReference type="PRINTS" id="PR01008">
    <property type="entry name" value="FLGLRINGFLGH"/>
</dbReference>
<sequence length="243" mass="25428">MPRSPCLLAAASLALGGCSIAGKVASIGRPPRFSVPTDVPAPAVERSIATASVPVAPAPSASLFREGAASLFSDNRARARGDLLTIRISVADNASFDNRSERQRGGGENAGIAGLLGLDKLLDRIVPGSATSASIDGTSDSRSSGAGKITRGETINMTLAALVTEVLPNGNLVVRGRQEMRVNNELRELVITGIVRPSDIARDNSVRHDRIAEARVLYGGRGQLSSAQSARWGQQLFDALFPF</sequence>
<keyword evidence="9" id="KW-0969">Cilium</keyword>
<dbReference type="PANTHER" id="PTHR34933:SF1">
    <property type="entry name" value="FLAGELLAR L-RING PROTEIN"/>
    <property type="match status" value="1"/>
</dbReference>
<evidence type="ECO:0000256" key="4">
    <source>
        <dbReference type="ARBA" id="ARBA00023136"/>
    </source>
</evidence>
<name>A0ABP7SC87_9SPHN</name>
<keyword evidence="6 7" id="KW-0998">Cell outer membrane</keyword>